<evidence type="ECO:0000313" key="2">
    <source>
        <dbReference type="EMBL" id="MBU3867378.1"/>
    </source>
</evidence>
<name>A0ABS6CKC8_9ACTN</name>
<protein>
    <submittedName>
        <fullName evidence="2">Uncharacterized protein</fullName>
    </submittedName>
</protein>
<dbReference type="Proteomes" id="UP000720508">
    <property type="component" value="Unassembled WGS sequence"/>
</dbReference>
<dbReference type="EMBL" id="JAHLEM010000301">
    <property type="protein sequence ID" value="MBU3867378.1"/>
    <property type="molecule type" value="Genomic_DNA"/>
</dbReference>
<gene>
    <name evidence="2" type="ORF">KN815_25970</name>
</gene>
<keyword evidence="3" id="KW-1185">Reference proteome</keyword>
<organism evidence="2 3">
    <name type="scientific">Streptomyces niphimycinicus</name>
    <dbReference type="NCBI Taxonomy" id="2842201"/>
    <lineage>
        <taxon>Bacteria</taxon>
        <taxon>Bacillati</taxon>
        <taxon>Actinomycetota</taxon>
        <taxon>Actinomycetes</taxon>
        <taxon>Kitasatosporales</taxon>
        <taxon>Streptomycetaceae</taxon>
        <taxon>Streptomyces</taxon>
    </lineage>
</organism>
<feature type="region of interest" description="Disordered" evidence="1">
    <location>
        <begin position="1"/>
        <end position="83"/>
    </location>
</feature>
<evidence type="ECO:0000256" key="1">
    <source>
        <dbReference type="SAM" id="MobiDB-lite"/>
    </source>
</evidence>
<feature type="compositionally biased region" description="Low complexity" evidence="1">
    <location>
        <begin position="73"/>
        <end position="82"/>
    </location>
</feature>
<accession>A0ABS6CKC8</accession>
<proteinExistence type="predicted"/>
<evidence type="ECO:0000313" key="3">
    <source>
        <dbReference type="Proteomes" id="UP000720508"/>
    </source>
</evidence>
<sequence length="106" mass="11470">MSAEADRKGGSPMNPRDRHDWRLFRGDGMARHVEMPPAPPWRRFGGGEQTVPDGEQTVPDGEQTVPDGERALSASGPAGPAPYLISPEHADVVNAALHLRRPLLVT</sequence>
<reference evidence="2 3" key="1">
    <citation type="submission" date="2021-06" db="EMBL/GenBank/DDBJ databases">
        <authorList>
            <person name="Pan X."/>
        </authorList>
    </citation>
    <scope>NUCLEOTIDE SEQUENCE [LARGE SCALE GENOMIC DNA]</scope>
    <source>
        <strain evidence="2 3">4503</strain>
    </source>
</reference>
<feature type="non-terminal residue" evidence="2">
    <location>
        <position position="106"/>
    </location>
</feature>
<feature type="compositionally biased region" description="Basic and acidic residues" evidence="1">
    <location>
        <begin position="1"/>
        <end position="34"/>
    </location>
</feature>
<comment type="caution">
    <text evidence="2">The sequence shown here is derived from an EMBL/GenBank/DDBJ whole genome shotgun (WGS) entry which is preliminary data.</text>
</comment>